<feature type="transmembrane region" description="Helical" evidence="7">
    <location>
        <begin position="51"/>
        <end position="70"/>
    </location>
</feature>
<keyword evidence="5 7" id="KW-0472">Membrane</keyword>
<evidence type="ECO:0000259" key="8">
    <source>
        <dbReference type="Pfam" id="PF12832"/>
    </source>
</evidence>
<dbReference type="PANTHER" id="PTHR16172:SF41">
    <property type="entry name" value="MAJOR FACILITATOR SUPERFAMILY DOMAIN-CONTAINING PROTEIN 6-LIKE"/>
    <property type="match status" value="1"/>
</dbReference>
<dbReference type="EMBL" id="BEYU01000174">
    <property type="protein sequence ID" value="GBG33936.1"/>
    <property type="molecule type" value="Genomic_DNA"/>
</dbReference>
<gene>
    <name evidence="9" type="ORF">FCC1311_101592</name>
</gene>
<dbReference type="InterPro" id="IPR051717">
    <property type="entry name" value="MFS_MFSD6"/>
</dbReference>
<name>A0A2R5GST6_9STRA</name>
<evidence type="ECO:0000256" key="6">
    <source>
        <dbReference type="SAM" id="MobiDB-lite"/>
    </source>
</evidence>
<organism evidence="9 10">
    <name type="scientific">Hondaea fermentalgiana</name>
    <dbReference type="NCBI Taxonomy" id="2315210"/>
    <lineage>
        <taxon>Eukaryota</taxon>
        <taxon>Sar</taxon>
        <taxon>Stramenopiles</taxon>
        <taxon>Bigyra</taxon>
        <taxon>Labyrinthulomycetes</taxon>
        <taxon>Thraustochytrida</taxon>
        <taxon>Thraustochytriidae</taxon>
        <taxon>Hondaea</taxon>
    </lineage>
</organism>
<feature type="transmembrane region" description="Helical" evidence="7">
    <location>
        <begin position="290"/>
        <end position="310"/>
    </location>
</feature>
<dbReference type="InParanoid" id="A0A2R5GST6"/>
<dbReference type="PANTHER" id="PTHR16172">
    <property type="entry name" value="MAJOR FACILITATOR SUPERFAMILY DOMAIN-CONTAINING PROTEIN 6-LIKE"/>
    <property type="match status" value="1"/>
</dbReference>
<feature type="transmembrane region" description="Helical" evidence="7">
    <location>
        <begin position="381"/>
        <end position="400"/>
    </location>
</feature>
<feature type="transmembrane region" description="Helical" evidence="7">
    <location>
        <begin position="316"/>
        <end position="340"/>
    </location>
</feature>
<evidence type="ECO:0000256" key="3">
    <source>
        <dbReference type="ARBA" id="ARBA00022692"/>
    </source>
</evidence>
<evidence type="ECO:0000256" key="5">
    <source>
        <dbReference type="ARBA" id="ARBA00023136"/>
    </source>
</evidence>
<feature type="transmembrane region" description="Helical" evidence="7">
    <location>
        <begin position="412"/>
        <end position="435"/>
    </location>
</feature>
<reference evidence="9 10" key="1">
    <citation type="submission" date="2017-12" db="EMBL/GenBank/DDBJ databases">
        <title>Sequencing, de novo assembly and annotation of complete genome of a new Thraustochytrid species, strain FCC1311.</title>
        <authorList>
            <person name="Sedici K."/>
            <person name="Godart F."/>
            <person name="Aiese Cigliano R."/>
            <person name="Sanseverino W."/>
            <person name="Barakat M."/>
            <person name="Ortet P."/>
            <person name="Marechal E."/>
            <person name="Cagnac O."/>
            <person name="Amato A."/>
        </authorList>
    </citation>
    <scope>NUCLEOTIDE SEQUENCE [LARGE SCALE GENOMIC DNA]</scope>
</reference>
<evidence type="ECO:0000313" key="10">
    <source>
        <dbReference type="Proteomes" id="UP000241890"/>
    </source>
</evidence>
<dbReference type="InterPro" id="IPR024989">
    <property type="entry name" value="MFS_assoc_dom"/>
</dbReference>
<evidence type="ECO:0000256" key="4">
    <source>
        <dbReference type="ARBA" id="ARBA00022989"/>
    </source>
</evidence>
<feature type="transmembrane region" description="Helical" evidence="7">
    <location>
        <begin position="20"/>
        <end position="39"/>
    </location>
</feature>
<keyword evidence="4 7" id="KW-1133">Transmembrane helix</keyword>
<dbReference type="SUPFAM" id="SSF103473">
    <property type="entry name" value="MFS general substrate transporter"/>
    <property type="match status" value="2"/>
</dbReference>
<evidence type="ECO:0000313" key="9">
    <source>
        <dbReference type="EMBL" id="GBG33936.1"/>
    </source>
</evidence>
<dbReference type="Proteomes" id="UP000241890">
    <property type="component" value="Unassembled WGS sequence"/>
</dbReference>
<dbReference type="GO" id="GO:0016020">
    <property type="term" value="C:membrane"/>
    <property type="evidence" value="ECO:0007669"/>
    <property type="project" value="UniProtKB-SubCell"/>
</dbReference>
<feature type="transmembrane region" description="Helical" evidence="7">
    <location>
        <begin position="347"/>
        <end position="369"/>
    </location>
</feature>
<keyword evidence="10" id="KW-1185">Reference proteome</keyword>
<evidence type="ECO:0000256" key="1">
    <source>
        <dbReference type="ARBA" id="ARBA00004141"/>
    </source>
</evidence>
<comment type="similarity">
    <text evidence="2">Belongs to the major facilitator superfamily. MFSD6 family.</text>
</comment>
<dbReference type="Pfam" id="PF12832">
    <property type="entry name" value="MFS_1_like"/>
    <property type="match status" value="1"/>
</dbReference>
<evidence type="ECO:0000256" key="2">
    <source>
        <dbReference type="ARBA" id="ARBA00005241"/>
    </source>
</evidence>
<feature type="transmembrane region" description="Helical" evidence="7">
    <location>
        <begin position="76"/>
        <end position="97"/>
    </location>
</feature>
<sequence length="712" mass="78929">MRSIKDVLLARDEALRPRWVYLMGYWLLAAQGRFFVLLLSELGLEEPEIGVVLSVSRLLNVLAPMAWGILADRVLGLEVTMMLSVGTALCAFSMYAVPRFEHFLAVMMVRSAHSVFLSGLESNLNAYCLAHVDAPLGTAKEDLPMARKKLYGRERAFGAVARALSNLLLGVLFDVTGSYKVMVLYYACISVIFIGILGLSVARRVWSDARGYEPIQDDNIEIEMTEAVTLDGEANKDQDFVAGAKAFQQPDAHSQDVEEKAGLESAATCIGLVQNLSFLFFRDTIGSSNLILALSICTTVLFEIPIFAFAKSLLEHFSPAALFFIALVSYTVRVVAYTLIPEGDGAFILLCEPLHGVTVALGQLSAVLIVSDIAPEGLESFAQGSLLAFKYLGASLGLLIGSDAMKAYGTVLTYPALAASTLAVLLGAAATSTLAKTEEQPQEQQQQKQQNSGSDEEEGEDATQKSPFMYPELEKGIKVREARERELLDLRARARNRIFLLQERVGRGELSEREYRMEIHKLKEAVNRDAQRLIFGVSPEQAHARDEYLQAYGCVKWSEQAMQKIAALGPIVELGAGYGQWRQELAQQHKVDIIAYDDYSQLYLPSEKAREETGVLEGNETVLRKHRDRTLLLVCPPPNEMASKCMSAYRGDRLVYVGEGRGGAHADSDFFNTLESKWEVEEIIDVLPFSECYEKCFILKRKPRGWFGFLWG</sequence>
<feature type="region of interest" description="Disordered" evidence="6">
    <location>
        <begin position="435"/>
        <end position="467"/>
    </location>
</feature>
<protein>
    <recommendedName>
        <fullName evidence="8">Major facilitator superfamily associated domain-containing protein</fullName>
    </recommendedName>
</protein>
<evidence type="ECO:0000256" key="7">
    <source>
        <dbReference type="SAM" id="Phobius"/>
    </source>
</evidence>
<dbReference type="InterPro" id="IPR036259">
    <property type="entry name" value="MFS_trans_sf"/>
</dbReference>
<comment type="caution">
    <text evidence="9">The sequence shown here is derived from an EMBL/GenBank/DDBJ whole genome shotgun (WGS) entry which is preliminary data.</text>
</comment>
<dbReference type="AlphaFoldDB" id="A0A2R5GST6"/>
<feature type="transmembrane region" description="Helical" evidence="7">
    <location>
        <begin position="183"/>
        <end position="202"/>
    </location>
</feature>
<accession>A0A2R5GST6</accession>
<dbReference type="Gene3D" id="1.20.1250.20">
    <property type="entry name" value="MFS general substrate transporter like domains"/>
    <property type="match status" value="2"/>
</dbReference>
<proteinExistence type="inferred from homology"/>
<keyword evidence="3 7" id="KW-0812">Transmembrane</keyword>
<dbReference type="OrthoDB" id="5411518at2759"/>
<feature type="domain" description="Major facilitator superfamily associated" evidence="8">
    <location>
        <begin position="20"/>
        <end position="414"/>
    </location>
</feature>
<comment type="subcellular location">
    <subcellularLocation>
        <location evidence="1">Membrane</location>
        <topology evidence="1">Multi-pass membrane protein</topology>
    </subcellularLocation>
</comment>